<name>A0A8K1CB34_PYTOL</name>
<dbReference type="Pfam" id="PF01061">
    <property type="entry name" value="ABC2_membrane"/>
    <property type="match status" value="2"/>
</dbReference>
<evidence type="ECO:0000256" key="10">
    <source>
        <dbReference type="SAM" id="Phobius"/>
    </source>
</evidence>
<feature type="transmembrane region" description="Helical" evidence="10">
    <location>
        <begin position="1188"/>
        <end position="1215"/>
    </location>
</feature>
<feature type="transmembrane region" description="Helical" evidence="10">
    <location>
        <begin position="681"/>
        <end position="704"/>
    </location>
</feature>
<dbReference type="InterPro" id="IPR027417">
    <property type="entry name" value="P-loop_NTPase"/>
</dbReference>
<evidence type="ECO:0000256" key="1">
    <source>
        <dbReference type="ARBA" id="ARBA00004141"/>
    </source>
</evidence>
<dbReference type="FunFam" id="3.40.50.300:FF:000528">
    <property type="entry name" value="ABC transporter G family member 31"/>
    <property type="match status" value="1"/>
</dbReference>
<feature type="compositionally biased region" description="Low complexity" evidence="9">
    <location>
        <begin position="732"/>
        <end position="741"/>
    </location>
</feature>
<evidence type="ECO:0000256" key="7">
    <source>
        <dbReference type="ARBA" id="ARBA00022989"/>
    </source>
</evidence>
<feature type="domain" description="ABC transporter" evidence="11">
    <location>
        <begin position="87"/>
        <end position="353"/>
    </location>
</feature>
<evidence type="ECO:0000256" key="3">
    <source>
        <dbReference type="ARBA" id="ARBA00022448"/>
    </source>
</evidence>
<evidence type="ECO:0000256" key="8">
    <source>
        <dbReference type="ARBA" id="ARBA00023136"/>
    </source>
</evidence>
<dbReference type="SUPFAM" id="SSF52540">
    <property type="entry name" value="P-loop containing nucleoside triphosphate hydrolases"/>
    <property type="match status" value="2"/>
</dbReference>
<feature type="transmembrane region" description="Helical" evidence="10">
    <location>
        <begin position="1146"/>
        <end position="1167"/>
    </location>
</feature>
<keyword evidence="4 10" id="KW-0812">Transmembrane</keyword>
<dbReference type="Pfam" id="PF19055">
    <property type="entry name" value="ABC2_membrane_7"/>
    <property type="match status" value="2"/>
</dbReference>
<dbReference type="Pfam" id="PF00005">
    <property type="entry name" value="ABC_tran"/>
    <property type="match status" value="2"/>
</dbReference>
<dbReference type="FunFam" id="3.40.50.300:FF:000289">
    <property type="entry name" value="ABC transporter G family member 31"/>
    <property type="match status" value="1"/>
</dbReference>
<dbReference type="InterPro" id="IPR034003">
    <property type="entry name" value="ABCG_PDR_2"/>
</dbReference>
<keyword evidence="8 10" id="KW-0472">Membrane</keyword>
<feature type="transmembrane region" description="Helical" evidence="10">
    <location>
        <begin position="595"/>
        <end position="613"/>
    </location>
</feature>
<dbReference type="PROSITE" id="PS50893">
    <property type="entry name" value="ABC_TRANSPORTER_2"/>
    <property type="match status" value="2"/>
</dbReference>
<comment type="subcellular location">
    <subcellularLocation>
        <location evidence="1">Membrane</location>
        <topology evidence="1">Multi-pass membrane protein</topology>
    </subcellularLocation>
</comment>
<evidence type="ECO:0000256" key="5">
    <source>
        <dbReference type="ARBA" id="ARBA00022741"/>
    </source>
</evidence>
<evidence type="ECO:0000313" key="13">
    <source>
        <dbReference type="Proteomes" id="UP000794436"/>
    </source>
</evidence>
<dbReference type="CDD" id="cd03232">
    <property type="entry name" value="ABCG_PDR_domain2"/>
    <property type="match status" value="1"/>
</dbReference>
<feature type="transmembrane region" description="Helical" evidence="10">
    <location>
        <begin position="525"/>
        <end position="551"/>
    </location>
</feature>
<dbReference type="InterPro" id="IPR043926">
    <property type="entry name" value="ABCG_dom"/>
</dbReference>
<keyword evidence="7 10" id="KW-1133">Transmembrane helix</keyword>
<dbReference type="Gene3D" id="3.40.50.300">
    <property type="entry name" value="P-loop containing nucleotide triphosphate hydrolases"/>
    <property type="match status" value="2"/>
</dbReference>
<feature type="transmembrane region" description="Helical" evidence="10">
    <location>
        <begin position="452"/>
        <end position="475"/>
    </location>
</feature>
<reference evidence="12" key="1">
    <citation type="submission" date="2019-03" db="EMBL/GenBank/DDBJ databases">
        <title>Long read genome sequence of the mycoparasitic Pythium oligandrum ATCC 38472 isolated from sugarbeet rhizosphere.</title>
        <authorList>
            <person name="Gaulin E."/>
        </authorList>
    </citation>
    <scope>NUCLEOTIDE SEQUENCE</scope>
    <source>
        <strain evidence="12">ATCC 38472_TT</strain>
    </source>
</reference>
<keyword evidence="13" id="KW-1185">Reference proteome</keyword>
<dbReference type="InterPro" id="IPR003593">
    <property type="entry name" value="AAA+_ATPase"/>
</dbReference>
<evidence type="ECO:0000313" key="12">
    <source>
        <dbReference type="EMBL" id="TMW59408.1"/>
    </source>
</evidence>
<feature type="region of interest" description="Disordered" evidence="9">
    <location>
        <begin position="715"/>
        <end position="748"/>
    </location>
</feature>
<feature type="transmembrane region" description="Helical" evidence="10">
    <location>
        <begin position="1355"/>
        <end position="1376"/>
    </location>
</feature>
<feature type="transmembrane region" description="Helical" evidence="10">
    <location>
        <begin position="563"/>
        <end position="583"/>
    </location>
</feature>
<feature type="compositionally biased region" description="Basic and acidic residues" evidence="9">
    <location>
        <begin position="715"/>
        <end position="731"/>
    </location>
</feature>
<keyword evidence="6" id="KW-0067">ATP-binding</keyword>
<evidence type="ECO:0000256" key="2">
    <source>
        <dbReference type="ARBA" id="ARBA00006012"/>
    </source>
</evidence>
<keyword evidence="5" id="KW-0547">Nucleotide-binding</keyword>
<dbReference type="InterPro" id="IPR013525">
    <property type="entry name" value="ABC2_TM"/>
</dbReference>
<accession>A0A8K1CB34</accession>
<dbReference type="SMART" id="SM00382">
    <property type="entry name" value="AAA"/>
    <property type="match status" value="2"/>
</dbReference>
<proteinExistence type="inferred from homology"/>
<dbReference type="GO" id="GO:0016020">
    <property type="term" value="C:membrane"/>
    <property type="evidence" value="ECO:0007669"/>
    <property type="project" value="UniProtKB-SubCell"/>
</dbReference>
<comment type="caution">
    <text evidence="12">The sequence shown here is derived from an EMBL/GenBank/DDBJ whole genome shotgun (WGS) entry which is preliminary data.</text>
</comment>
<sequence length="1381" mass="153758">MTVNGSNSTEPMRPTIEYTNGKTLMEHGSEELHKHVSTRMEVAMGKPLPQMDVRFKNLKITADMLVSSDKTRTHELPTLTNTLRKGFRGLSAKKNKVTKTILHEIDGVFKPGTMTLVLGQPGSGKSSLLKVLSGRFPASKSVHIQGDITYNDVSDSTLRSRLPQFVSYVTQRDNHFATLSVRETLEFAHECCGDELSPREEELLRHGTPEENQQAIEAARAFHKHSPDVVIQTLGLEKCQNTIVGDAMLRGVSGGERKRVTTGEMSFGNKFVLLMDEISTGLDSAATFDIIKSYRSLATNLHKTIVIALLQPSPEVFAFFDNVLLLNKGRVLYHGPREQVVAYFEGLGFHCPPRRDVADFLLDISTPQQQQYEVTRANGKPQPRKATEFAKEFASSPIHDAMLKEVHEPHDPALLRDNQIHFDSIPEFHQSFWASTMTLLARQFKVTVRNKAFLISRVIMVIIMGLLYSSVFWQVDPKNPQVVIGVLFTAVLFLALGQIAQLPTQIESREIFYKQRGANFYRTSSYVLAYSVNQIPYLFIEAVIFGALIYWMCGFVSNVASFILFEVFLFATNLTFAAWFFFLGAITPDLHIGESLVGVSVIFFIVFSGFLITGNQVPDYFVWAYWIDPLAWALRSLAIIEYRDARFDKCVYDGINYCKEYAEKMGIFSLGLFDIQTDKVWFWYSLIFLLASYVGFTALATITLEYKRYEDHGHASSSVEHDDHGVGDDRTSTPSESSSTSDYNLVKTPRAGKNTTTELALTVEPAHYERKFVPVTLAFSDIRYSVPNPTDPKQDLVLLKGISGFARPGTMTALMGSSGAGKTTLMDVIAGRKTEGKIEGHIYLNGYQATDLAIRRATGYCEQMDIHSEAATIREALTFSAFLRQSSDIPDSQKFDSVEECLDLLDLRPIADQITRGSSVEQMKRLTIGVELAAQPSVLFLDEPTSGLDARSAKVIMDGVRKVADSGRTVVCTIHQPSWEVFSVFDSLLLLKHGGQTVYFGDLGEKASKLVNYFESMPGVAPLDEGYNPAAWMLEVIGAGVGNTANQDIDFAAAFEASEKKSLMMDELLQDGMCHPVAGVSELSFTKKRAASEATQARLVIQRFRDLYWRTPSYNVTRVIANVVLALICGLSFLNGDYTSYQGINSGVGLITLGVIFISVVSLNSVLPIAAEERASFYRERASQTYNALWYFVGGTVAEIPYVITTSLLFSAIFFPMAGFTGVHRFFPFWGVVALHTLFQTYMGQLLAYVLPSIEVAAIIGTLVNSIFILFIGMNPPASEISQGYKWLYYITPPQYTVSILSALVFADCPEGASPDELSCKHLHNLPPTVPANLTIKEYVEHVFLTKHDEIGRNIGILVALIVFVRLLTLVSLRYVNHQKK</sequence>
<feature type="transmembrane region" description="Helical" evidence="10">
    <location>
        <begin position="1227"/>
        <end position="1249"/>
    </location>
</feature>
<evidence type="ECO:0000256" key="6">
    <source>
        <dbReference type="ARBA" id="ARBA00022840"/>
    </source>
</evidence>
<dbReference type="OrthoDB" id="66620at2759"/>
<feature type="transmembrane region" description="Helical" evidence="10">
    <location>
        <begin position="1256"/>
        <end position="1274"/>
    </location>
</feature>
<protein>
    <recommendedName>
        <fullName evidence="11">ABC transporter domain-containing protein</fullName>
    </recommendedName>
</protein>
<dbReference type="PANTHER" id="PTHR19241">
    <property type="entry name" value="ATP-BINDING CASSETTE TRANSPORTER"/>
    <property type="match status" value="1"/>
</dbReference>
<evidence type="ECO:0000256" key="9">
    <source>
        <dbReference type="SAM" id="MobiDB-lite"/>
    </source>
</evidence>
<dbReference type="GO" id="GO:0016887">
    <property type="term" value="F:ATP hydrolysis activity"/>
    <property type="evidence" value="ECO:0007669"/>
    <property type="project" value="InterPro"/>
</dbReference>
<evidence type="ECO:0000259" key="11">
    <source>
        <dbReference type="PROSITE" id="PS50893"/>
    </source>
</evidence>
<feature type="domain" description="ABC transporter" evidence="11">
    <location>
        <begin position="777"/>
        <end position="1019"/>
    </location>
</feature>
<dbReference type="Proteomes" id="UP000794436">
    <property type="component" value="Unassembled WGS sequence"/>
</dbReference>
<dbReference type="EMBL" id="SPLM01000109">
    <property type="protein sequence ID" value="TMW59408.1"/>
    <property type="molecule type" value="Genomic_DNA"/>
</dbReference>
<evidence type="ECO:0000256" key="4">
    <source>
        <dbReference type="ARBA" id="ARBA00022692"/>
    </source>
</evidence>
<feature type="transmembrane region" description="Helical" evidence="10">
    <location>
        <begin position="481"/>
        <end position="504"/>
    </location>
</feature>
<dbReference type="GO" id="GO:0140359">
    <property type="term" value="F:ABC-type transporter activity"/>
    <property type="evidence" value="ECO:0007669"/>
    <property type="project" value="InterPro"/>
</dbReference>
<gene>
    <name evidence="12" type="ORF">Poli38472_004477</name>
</gene>
<comment type="similarity">
    <text evidence="2">Belongs to the ABC transporter superfamily. ABCG family. PDR (TC 3.A.1.205) subfamily.</text>
</comment>
<dbReference type="GO" id="GO:0005524">
    <property type="term" value="F:ATP binding"/>
    <property type="evidence" value="ECO:0007669"/>
    <property type="project" value="UniProtKB-KW"/>
</dbReference>
<organism evidence="12 13">
    <name type="scientific">Pythium oligandrum</name>
    <name type="common">Mycoparasitic fungus</name>
    <dbReference type="NCBI Taxonomy" id="41045"/>
    <lineage>
        <taxon>Eukaryota</taxon>
        <taxon>Sar</taxon>
        <taxon>Stramenopiles</taxon>
        <taxon>Oomycota</taxon>
        <taxon>Peronosporomycetes</taxon>
        <taxon>Pythiales</taxon>
        <taxon>Pythiaceae</taxon>
        <taxon>Pythium</taxon>
    </lineage>
</organism>
<feature type="transmembrane region" description="Helical" evidence="10">
    <location>
        <begin position="1115"/>
        <end position="1134"/>
    </location>
</feature>
<dbReference type="InterPro" id="IPR003439">
    <property type="entry name" value="ABC_transporter-like_ATP-bd"/>
</dbReference>
<keyword evidence="3" id="KW-0813">Transport</keyword>